<evidence type="ECO:0000313" key="3">
    <source>
        <dbReference type="Proteomes" id="UP000042958"/>
    </source>
</evidence>
<evidence type="ECO:0000313" key="2">
    <source>
        <dbReference type="EMBL" id="CEJ62560.1"/>
    </source>
</evidence>
<feature type="region of interest" description="Disordered" evidence="1">
    <location>
        <begin position="726"/>
        <end position="754"/>
    </location>
</feature>
<organism evidence="2 3">
    <name type="scientific">Penicillium brasilianum</name>
    <dbReference type="NCBI Taxonomy" id="104259"/>
    <lineage>
        <taxon>Eukaryota</taxon>
        <taxon>Fungi</taxon>
        <taxon>Dikarya</taxon>
        <taxon>Ascomycota</taxon>
        <taxon>Pezizomycotina</taxon>
        <taxon>Eurotiomycetes</taxon>
        <taxon>Eurotiomycetidae</taxon>
        <taxon>Eurotiales</taxon>
        <taxon>Aspergillaceae</taxon>
        <taxon>Penicillium</taxon>
    </lineage>
</organism>
<dbReference type="AlphaFoldDB" id="A0A0F7U4C3"/>
<gene>
    <name evidence="2" type="ORF">PMG11_11057</name>
</gene>
<name>A0A0F7U4C3_PENBI</name>
<sequence length="776" mass="87938">MQPNNLRNNVVGELDQNKNLQHEPDHHQNQRDDRKTLFFGISSSYVPDWDTLAAFRELYQNWRDAIVARFNLGRLDFQPCYEDRGDCIAITVPDLSDRHRQGRALGFIKYDKHSGCVTISNSCAELSLNALELGSSSKQHDSNSAGCHGEGLKLAALVMVRSGFDVELSASRSHWRFGLLQSHFFCDIKPSNHSSPNGSDPSGDMFRLCSRVDRDVTVEIRAPKESQKNAVSLAEFRSWLTVTLDIRRFSHPSDVLETEVGDLILDPDFHGRVYLKGMRLPCSGSGLKQYRFAYNFLHGKVNRDRRILVDRDEEANMVRRIWEAAIRKHRTAFLPIYVGLLRNSPEALDVESATHFLQSSTKLLIWKHLRGEAGDDKFFYNEGSSAESIASIREILERQPVKLPESLWTLLRSCSPIQTPKEEQIGCFNNAEVCPVPETSYAQTIHRAFLACIAILLDGRKIEVQYVRAQRSAIQALYNSHSRVLKVAHQWLDFVGSHGLGFCREVLSRRSDAQSFFCNHVNFRDNVFFCDHIVEELLKFCLVPLLGRSAASKSAEVVILRRIRRLLRHVPHTITVSRSFLAGALKVTWEDNETESIRKRSIHDPPYHVVLHEEKCSGVRADLIHGDLMDSAADRASCGCPQQFVSQKTKTAVFENLQCSKRYFPMISLNRLQAIYGFPPLPKHPASPNRRIMNEEKGGEVVPSPDKDLRLSASDQAPHAALYALNTTPRHGGPDHHDRELSLPVKRPFSDESDLVKAESRKKLKISQLVENPAQL</sequence>
<evidence type="ECO:0000256" key="1">
    <source>
        <dbReference type="SAM" id="MobiDB-lite"/>
    </source>
</evidence>
<dbReference type="OrthoDB" id="5376140at2759"/>
<keyword evidence="3" id="KW-1185">Reference proteome</keyword>
<reference evidence="3" key="1">
    <citation type="journal article" date="2015" name="Genome Announc.">
        <title>Draft genome sequence of the fungus Penicillium brasilianum MG11.</title>
        <authorList>
            <person name="Horn F."/>
            <person name="Linde J."/>
            <person name="Mattern D.J."/>
            <person name="Walther G."/>
            <person name="Guthke R."/>
            <person name="Brakhage A.A."/>
            <person name="Valiante V."/>
        </authorList>
    </citation>
    <scope>NUCLEOTIDE SEQUENCE [LARGE SCALE GENOMIC DNA]</scope>
    <source>
        <strain evidence="3">MG11</strain>
    </source>
</reference>
<accession>A0A0F7U4C3</accession>
<dbReference type="EMBL" id="CDHK01000018">
    <property type="protein sequence ID" value="CEJ62560.1"/>
    <property type="molecule type" value="Genomic_DNA"/>
</dbReference>
<protein>
    <submittedName>
        <fullName evidence="2">Uncharacterized protein</fullName>
    </submittedName>
</protein>
<dbReference type="Proteomes" id="UP000042958">
    <property type="component" value="Unassembled WGS sequence"/>
</dbReference>
<feature type="compositionally biased region" description="Basic and acidic residues" evidence="1">
    <location>
        <begin position="732"/>
        <end position="741"/>
    </location>
</feature>
<proteinExistence type="predicted"/>